<proteinExistence type="predicted"/>
<gene>
    <name evidence="1" type="ORF">GCM10022226_48790</name>
</gene>
<keyword evidence="2" id="KW-1185">Reference proteome</keyword>
<name>A0ABP7INP1_9ACTN</name>
<evidence type="ECO:0000313" key="1">
    <source>
        <dbReference type="EMBL" id="GAA3822581.1"/>
    </source>
</evidence>
<dbReference type="EMBL" id="BAAAZR010000018">
    <property type="protein sequence ID" value="GAA3822581.1"/>
    <property type="molecule type" value="Genomic_DNA"/>
</dbReference>
<sequence>MNTHTSWTSDLPYMHKELVRDRIQTLHREAEEQRLANGIMRVNKARKQAERASMRLRHALARLA</sequence>
<protein>
    <submittedName>
        <fullName evidence="1">Uncharacterized protein</fullName>
    </submittedName>
</protein>
<accession>A0ABP7INP1</accession>
<dbReference type="RefSeq" id="WP_344944495.1">
    <property type="nucleotide sequence ID" value="NZ_BAAAZR010000018.1"/>
</dbReference>
<reference evidence="2" key="1">
    <citation type="journal article" date="2019" name="Int. J. Syst. Evol. Microbiol.">
        <title>The Global Catalogue of Microorganisms (GCM) 10K type strain sequencing project: providing services to taxonomists for standard genome sequencing and annotation.</title>
        <authorList>
            <consortium name="The Broad Institute Genomics Platform"/>
            <consortium name="The Broad Institute Genome Sequencing Center for Infectious Disease"/>
            <person name="Wu L."/>
            <person name="Ma J."/>
        </authorList>
    </citation>
    <scope>NUCLEOTIDE SEQUENCE [LARGE SCALE GENOMIC DNA]</scope>
    <source>
        <strain evidence="2">JCM 16908</strain>
    </source>
</reference>
<comment type="caution">
    <text evidence="1">The sequence shown here is derived from an EMBL/GenBank/DDBJ whole genome shotgun (WGS) entry which is preliminary data.</text>
</comment>
<dbReference type="Proteomes" id="UP001500888">
    <property type="component" value="Unassembled WGS sequence"/>
</dbReference>
<organism evidence="1 2">
    <name type="scientific">Sphaerisporangium flaviroseum</name>
    <dbReference type="NCBI Taxonomy" id="509199"/>
    <lineage>
        <taxon>Bacteria</taxon>
        <taxon>Bacillati</taxon>
        <taxon>Actinomycetota</taxon>
        <taxon>Actinomycetes</taxon>
        <taxon>Streptosporangiales</taxon>
        <taxon>Streptosporangiaceae</taxon>
        <taxon>Sphaerisporangium</taxon>
    </lineage>
</organism>
<evidence type="ECO:0000313" key="2">
    <source>
        <dbReference type="Proteomes" id="UP001500888"/>
    </source>
</evidence>